<dbReference type="OrthoDB" id="3364649at2759"/>
<dbReference type="GO" id="GO:0000444">
    <property type="term" value="C:MIS12/MIND type complex"/>
    <property type="evidence" value="ECO:0007669"/>
    <property type="project" value="InterPro"/>
</dbReference>
<dbReference type="InterPro" id="IPR013218">
    <property type="entry name" value="Dsn1/Mis13"/>
</dbReference>
<feature type="compositionally biased region" description="Low complexity" evidence="1">
    <location>
        <begin position="47"/>
        <end position="59"/>
    </location>
</feature>
<organism evidence="2 3">
    <name type="scientific">Acaromyces ingoldii</name>
    <dbReference type="NCBI Taxonomy" id="215250"/>
    <lineage>
        <taxon>Eukaryota</taxon>
        <taxon>Fungi</taxon>
        <taxon>Dikarya</taxon>
        <taxon>Basidiomycota</taxon>
        <taxon>Ustilaginomycotina</taxon>
        <taxon>Exobasidiomycetes</taxon>
        <taxon>Exobasidiales</taxon>
        <taxon>Cryptobasidiaceae</taxon>
        <taxon>Acaromyces</taxon>
    </lineage>
</organism>
<dbReference type="STRING" id="215250.A0A316YU71"/>
<dbReference type="InParanoid" id="A0A316YU71"/>
<dbReference type="AlphaFoldDB" id="A0A316YU71"/>
<dbReference type="EMBL" id="KZ819635">
    <property type="protein sequence ID" value="PWN92334.1"/>
    <property type="molecule type" value="Genomic_DNA"/>
</dbReference>
<feature type="region of interest" description="Disordered" evidence="1">
    <location>
        <begin position="495"/>
        <end position="516"/>
    </location>
</feature>
<protein>
    <submittedName>
        <fullName evidence="2">Uncharacterized protein</fullName>
    </submittedName>
</protein>
<evidence type="ECO:0000313" key="2">
    <source>
        <dbReference type="EMBL" id="PWN92334.1"/>
    </source>
</evidence>
<dbReference type="PANTHER" id="PTHR14778">
    <property type="entry name" value="KINETOCHORE-ASSOCIATED PROTEIN DSN1 HOMOLOG"/>
    <property type="match status" value="1"/>
</dbReference>
<name>A0A316YU71_9BASI</name>
<sequence>MRRSSRLSGYDGGGGSAMSSSSRPSTSSDATSPGALPTIAHARARAKAAATGAGAGTSSRGRDHDDNHIGRERVERRFEDFMDEDATTAASGSAPGEMTTFFREPMESRKRHHRASSSSPQRHGEPDDIYVGARAVRDAGQLRNVAESSSRKPRKTYNEQVDESGFIFTSERPRDPSSSSSTAAPRGVPGSMGPPPTASYRTMYEPLADVGIGETPVHRRNQAFRARGGLDNADNQSTPLGNVMSSARRSSIGTKSNRRVSSLTSGAPAYPHPRVPDKEMYRHCSNEIGDVGRMKHLAGWALKRAVDATLQGETRKNRRGESQKYLSSRELRELERCKDVVKSAMDAMLADLNRGLVNVSWLGRQKISSSVQKTPHPRNMANTSSSERLSSHLESLTREVEAWRTEEAKLDAFEEETRRLVEEARISLALEGPDDVTLPSGGAESELLEWADTDLSEGQLEQLQEARRTLAYEAPWAAGDGGTRGDAAVRAASLSLGTRTSQYPSRKDGKRRASDGVDRGLVEEAYRGTELDDRWSDVEFHADLLRSQTHRYAQLSSLADRYLSEVSTRATRALRDLADGTVRSASSSGAASGSSASRRQVGSQRAIASRLARESRDNVETILTRMRDLSKGERVEEAEEERGDENINVGDRSEGDLLRALAGS</sequence>
<feature type="compositionally biased region" description="Polar residues" evidence="1">
    <location>
        <begin position="495"/>
        <end position="504"/>
    </location>
</feature>
<feature type="region of interest" description="Disordered" evidence="1">
    <location>
        <begin position="368"/>
        <end position="390"/>
    </location>
</feature>
<dbReference type="PANTHER" id="PTHR14778:SF2">
    <property type="entry name" value="KINETOCHORE-ASSOCIATED PROTEIN DSN1 HOMOLOG"/>
    <property type="match status" value="1"/>
</dbReference>
<dbReference type="Pfam" id="PF08202">
    <property type="entry name" value="MIS13"/>
    <property type="match status" value="1"/>
</dbReference>
<accession>A0A316YU71</accession>
<dbReference type="GeneID" id="37046808"/>
<feature type="region of interest" description="Disordered" evidence="1">
    <location>
        <begin position="580"/>
        <end position="664"/>
    </location>
</feature>
<feature type="region of interest" description="Disordered" evidence="1">
    <location>
        <begin position="226"/>
        <end position="277"/>
    </location>
</feature>
<feature type="compositionally biased region" description="Basic and acidic residues" evidence="1">
    <location>
        <begin position="611"/>
        <end position="635"/>
    </location>
</feature>
<gene>
    <name evidence="2" type="ORF">FA10DRAFT_300831</name>
</gene>
<dbReference type="RefSeq" id="XP_025379532.1">
    <property type="nucleotide sequence ID" value="XM_025524892.1"/>
</dbReference>
<dbReference type="GO" id="GO:0051301">
    <property type="term" value="P:cell division"/>
    <property type="evidence" value="ECO:0007669"/>
    <property type="project" value="InterPro"/>
</dbReference>
<keyword evidence="3" id="KW-1185">Reference proteome</keyword>
<reference evidence="2 3" key="1">
    <citation type="journal article" date="2018" name="Mol. Biol. Evol.">
        <title>Broad Genomic Sampling Reveals a Smut Pathogenic Ancestry of the Fungal Clade Ustilaginomycotina.</title>
        <authorList>
            <person name="Kijpornyongpan T."/>
            <person name="Mondo S.J."/>
            <person name="Barry K."/>
            <person name="Sandor L."/>
            <person name="Lee J."/>
            <person name="Lipzen A."/>
            <person name="Pangilinan J."/>
            <person name="LaButti K."/>
            <person name="Hainaut M."/>
            <person name="Henrissat B."/>
            <person name="Grigoriev I.V."/>
            <person name="Spatafora J.W."/>
            <person name="Aime M.C."/>
        </authorList>
    </citation>
    <scope>NUCLEOTIDE SEQUENCE [LARGE SCALE GENOMIC DNA]</scope>
    <source>
        <strain evidence="2 3">MCA 4198</strain>
    </source>
</reference>
<feature type="compositionally biased region" description="Low complexity" evidence="1">
    <location>
        <begin position="17"/>
        <end position="28"/>
    </location>
</feature>
<dbReference type="Proteomes" id="UP000245768">
    <property type="component" value="Unassembled WGS sequence"/>
</dbReference>
<feature type="compositionally biased region" description="Basic and acidic residues" evidence="1">
    <location>
        <begin position="60"/>
        <end position="80"/>
    </location>
</feature>
<feature type="compositionally biased region" description="Polar residues" evidence="1">
    <location>
        <begin position="233"/>
        <end position="265"/>
    </location>
</feature>
<feature type="region of interest" description="Disordered" evidence="1">
    <location>
        <begin position="1"/>
        <end position="200"/>
    </location>
</feature>
<evidence type="ECO:0000256" key="1">
    <source>
        <dbReference type="SAM" id="MobiDB-lite"/>
    </source>
</evidence>
<dbReference type="GO" id="GO:0007059">
    <property type="term" value="P:chromosome segregation"/>
    <property type="evidence" value="ECO:0007669"/>
    <property type="project" value="InterPro"/>
</dbReference>
<feature type="compositionally biased region" description="Basic and acidic residues" evidence="1">
    <location>
        <begin position="505"/>
        <end position="516"/>
    </location>
</feature>
<proteinExistence type="predicted"/>
<feature type="compositionally biased region" description="Low complexity" evidence="1">
    <location>
        <begin position="582"/>
        <end position="606"/>
    </location>
</feature>
<evidence type="ECO:0000313" key="3">
    <source>
        <dbReference type="Proteomes" id="UP000245768"/>
    </source>
</evidence>